<proteinExistence type="inferred from homology"/>
<dbReference type="GO" id="GO:0032266">
    <property type="term" value="F:phosphatidylinositol-3-phosphate binding"/>
    <property type="evidence" value="ECO:0007669"/>
    <property type="project" value="InterPro"/>
</dbReference>
<evidence type="ECO:0000256" key="9">
    <source>
        <dbReference type="ARBA" id="ARBA00033785"/>
    </source>
</evidence>
<evidence type="ECO:0000256" key="3">
    <source>
        <dbReference type="ARBA" id="ARBA00007426"/>
    </source>
</evidence>
<dbReference type="Pfam" id="PF00787">
    <property type="entry name" value="PX"/>
    <property type="match status" value="1"/>
</dbReference>
<evidence type="ECO:0000256" key="6">
    <source>
        <dbReference type="ARBA" id="ARBA00023136"/>
    </source>
</evidence>
<dbReference type="RefSeq" id="XP_056518946.1">
    <property type="nucleotide sequence ID" value="XM_056669116.1"/>
</dbReference>
<dbReference type="Proteomes" id="UP001149079">
    <property type="component" value="Unassembled WGS sequence"/>
</dbReference>
<evidence type="ECO:0000256" key="2">
    <source>
        <dbReference type="ARBA" id="ARBA00004177"/>
    </source>
</evidence>
<sequence>MEPAPEEAGPASEPHPSSPHPDLKPTPAQRPETDEDDHPTTPNPDNAQNGPPESCASSTTSRPVSGVVPPYWSRHERKVSRASQSSLRRAAITLEDHTADPNSETSRGLWASSVSIDDHVVVRGMTGVGSYVVWNCTIQTLDGGPIVIRMRYSEFDELRQRLVASFPHARSALPALPPKSVLFKFRPKFLESRRVGLEYFLNCVLLNPEFSGSPIVKDFLFGHMC</sequence>
<comment type="similarity">
    <text evidence="3">Belongs to the YPT35 family.</text>
</comment>
<dbReference type="GeneID" id="81408286"/>
<keyword evidence="5" id="KW-0967">Endosome</keyword>
<comment type="function">
    <text evidence="7">Recruits the lipid transfer protein VPS13 to endosomal and vacuolar membranes.</text>
</comment>
<comment type="subcellular location">
    <subcellularLocation>
        <location evidence="2">Endosome</location>
    </subcellularLocation>
    <subcellularLocation>
        <location evidence="1">Vacuole membrane</location>
        <topology evidence="1">Peripheral membrane protein</topology>
    </subcellularLocation>
</comment>
<dbReference type="InterPro" id="IPR001683">
    <property type="entry name" value="PX_dom"/>
</dbReference>
<reference evidence="12" key="2">
    <citation type="journal article" date="2023" name="IMA Fungus">
        <title>Comparative genomic study of the Penicillium genus elucidates a diverse pangenome and 15 lateral gene transfer events.</title>
        <authorList>
            <person name="Petersen C."/>
            <person name="Sorensen T."/>
            <person name="Nielsen M.R."/>
            <person name="Sondergaard T.E."/>
            <person name="Sorensen J.L."/>
            <person name="Fitzpatrick D.A."/>
            <person name="Frisvad J.C."/>
            <person name="Nielsen K.L."/>
        </authorList>
    </citation>
    <scope>NUCLEOTIDE SEQUENCE</scope>
    <source>
        <strain evidence="12">IBT 22155</strain>
    </source>
</reference>
<evidence type="ECO:0000313" key="12">
    <source>
        <dbReference type="EMBL" id="KAJ5124547.1"/>
    </source>
</evidence>
<evidence type="ECO:0000256" key="7">
    <source>
        <dbReference type="ARBA" id="ARBA00033728"/>
    </source>
</evidence>
<dbReference type="InterPro" id="IPR036871">
    <property type="entry name" value="PX_dom_sf"/>
</dbReference>
<dbReference type="AlphaFoldDB" id="A0A9W9GP32"/>
<feature type="compositionally biased region" description="Low complexity" evidence="10">
    <location>
        <begin position="1"/>
        <end position="15"/>
    </location>
</feature>
<feature type="region of interest" description="Disordered" evidence="10">
    <location>
        <begin position="1"/>
        <end position="85"/>
    </location>
</feature>
<comment type="caution">
    <text evidence="12">The sequence shown here is derived from an EMBL/GenBank/DDBJ whole genome shotgun (WGS) entry which is preliminary data.</text>
</comment>
<dbReference type="SUPFAM" id="SSF64268">
    <property type="entry name" value="PX domain"/>
    <property type="match status" value="1"/>
</dbReference>
<keyword evidence="4" id="KW-0926">Vacuole</keyword>
<dbReference type="PANTHER" id="PTHR10555">
    <property type="entry name" value="SORTING NEXIN"/>
    <property type="match status" value="1"/>
</dbReference>
<evidence type="ECO:0000256" key="1">
    <source>
        <dbReference type="ARBA" id="ARBA00004148"/>
    </source>
</evidence>
<evidence type="ECO:0000256" key="5">
    <source>
        <dbReference type="ARBA" id="ARBA00022753"/>
    </source>
</evidence>
<evidence type="ECO:0000256" key="4">
    <source>
        <dbReference type="ARBA" id="ARBA00022554"/>
    </source>
</evidence>
<evidence type="ECO:0000259" key="11">
    <source>
        <dbReference type="PROSITE" id="PS50195"/>
    </source>
</evidence>
<reference evidence="12" key="1">
    <citation type="submission" date="2022-11" db="EMBL/GenBank/DDBJ databases">
        <authorList>
            <person name="Petersen C."/>
        </authorList>
    </citation>
    <scope>NUCLEOTIDE SEQUENCE</scope>
    <source>
        <strain evidence="12">IBT 22155</strain>
    </source>
</reference>
<feature type="domain" description="PX" evidence="11">
    <location>
        <begin position="112"/>
        <end position="225"/>
    </location>
</feature>
<organism evidence="12 13">
    <name type="scientific">Penicillium bovifimosum</name>
    <dbReference type="NCBI Taxonomy" id="126998"/>
    <lineage>
        <taxon>Eukaryota</taxon>
        <taxon>Fungi</taxon>
        <taxon>Dikarya</taxon>
        <taxon>Ascomycota</taxon>
        <taxon>Pezizomycotina</taxon>
        <taxon>Eurotiomycetes</taxon>
        <taxon>Eurotiomycetidae</taxon>
        <taxon>Eurotiales</taxon>
        <taxon>Aspergillaceae</taxon>
        <taxon>Penicillium</taxon>
    </lineage>
</organism>
<evidence type="ECO:0000313" key="13">
    <source>
        <dbReference type="Proteomes" id="UP001149079"/>
    </source>
</evidence>
<dbReference type="GO" id="GO:0010008">
    <property type="term" value="C:endosome membrane"/>
    <property type="evidence" value="ECO:0007669"/>
    <property type="project" value="UniProtKB-SubCell"/>
</dbReference>
<keyword evidence="6" id="KW-0472">Membrane</keyword>
<dbReference type="Gene3D" id="3.30.1520.10">
    <property type="entry name" value="Phox-like domain"/>
    <property type="match status" value="1"/>
</dbReference>
<evidence type="ECO:0000256" key="10">
    <source>
        <dbReference type="SAM" id="MobiDB-lite"/>
    </source>
</evidence>
<evidence type="ECO:0000256" key="8">
    <source>
        <dbReference type="ARBA" id="ARBA00033774"/>
    </source>
</evidence>
<feature type="compositionally biased region" description="Polar residues" evidence="10">
    <location>
        <begin position="43"/>
        <end position="63"/>
    </location>
</feature>
<accession>A0A9W9GP32</accession>
<protein>
    <recommendedName>
        <fullName evidence="8">Endosomal/vacuolar adapter protein YPT35</fullName>
    </recommendedName>
    <alternativeName>
        <fullName evidence="9">PX domain-containing protein YPT35</fullName>
    </alternativeName>
</protein>
<dbReference type="SMART" id="SM00312">
    <property type="entry name" value="PX"/>
    <property type="match status" value="1"/>
</dbReference>
<dbReference type="CDD" id="cd07280">
    <property type="entry name" value="PX_YPT35"/>
    <property type="match status" value="1"/>
</dbReference>
<dbReference type="GO" id="GO:0005774">
    <property type="term" value="C:vacuolar membrane"/>
    <property type="evidence" value="ECO:0007669"/>
    <property type="project" value="UniProtKB-SubCell"/>
</dbReference>
<dbReference type="InterPro" id="IPR037917">
    <property type="entry name" value="Ypt35_PX"/>
</dbReference>
<dbReference type="PROSITE" id="PS50195">
    <property type="entry name" value="PX"/>
    <property type="match status" value="1"/>
</dbReference>
<name>A0A9W9GP32_9EURO</name>
<dbReference type="OrthoDB" id="10254720at2759"/>
<dbReference type="EMBL" id="JAPQKL010000006">
    <property type="protein sequence ID" value="KAJ5124547.1"/>
    <property type="molecule type" value="Genomic_DNA"/>
</dbReference>
<dbReference type="PANTHER" id="PTHR10555:SF170">
    <property type="entry name" value="FI18122P1"/>
    <property type="match status" value="1"/>
</dbReference>
<gene>
    <name evidence="12" type="ORF">N7515_008372</name>
</gene>
<keyword evidence="13" id="KW-1185">Reference proteome</keyword>